<keyword evidence="3" id="KW-0804">Transcription</keyword>
<dbReference type="PROSITE" id="PS50949">
    <property type="entry name" value="HTH_GNTR"/>
    <property type="match status" value="1"/>
</dbReference>
<dbReference type="Pfam" id="PF07729">
    <property type="entry name" value="FCD"/>
    <property type="match status" value="1"/>
</dbReference>
<proteinExistence type="predicted"/>
<keyword evidence="1" id="KW-0805">Transcription regulation</keyword>
<dbReference type="PRINTS" id="PR00035">
    <property type="entry name" value="HTHGNTR"/>
</dbReference>
<reference evidence="6 7" key="1">
    <citation type="submission" date="2020-03" db="EMBL/GenBank/DDBJ databases">
        <title>WGS of actinomycetes isolated from Thailand.</title>
        <authorList>
            <person name="Thawai C."/>
        </authorList>
    </citation>
    <scope>NUCLEOTIDE SEQUENCE [LARGE SCALE GENOMIC DNA]</scope>
    <source>
        <strain evidence="6 7">PLAI 1-29</strain>
    </source>
</reference>
<dbReference type="Gene3D" id="1.20.120.530">
    <property type="entry name" value="GntR ligand-binding domain-like"/>
    <property type="match status" value="1"/>
</dbReference>
<dbReference type="PANTHER" id="PTHR43537:SF5">
    <property type="entry name" value="UXU OPERON TRANSCRIPTIONAL REGULATOR"/>
    <property type="match status" value="1"/>
</dbReference>
<dbReference type="RefSeq" id="WP_168103882.1">
    <property type="nucleotide sequence ID" value="NZ_JAATEN010000022.1"/>
</dbReference>
<sequence>MAEVTTAWEPVPRSRTFELVLARIEEQILAGNLRVGDRLPPERELVGLLGVSRAAVREALRVLEAHGVLRPRVGTGPASGSVITAMPGDGLTQLVRLHMALANFPLDDVVESRATLERASARLAARRATEDDLARMGAEIAAMAEPGLPRERFNDHDAAFHVAIAEAGGNRLMTDMTVAVRNACRPTLLRAFNRIGDWPTVAARLNREHTAVHEAIAAGDQQRAGDLLEDHIRGFHHDFMRKSLEPGGVSGTPGAPGTPGATDVSGVSGAAAGGGHGVRTGPALR</sequence>
<dbReference type="InterPro" id="IPR036388">
    <property type="entry name" value="WH-like_DNA-bd_sf"/>
</dbReference>
<keyword evidence="7" id="KW-1185">Reference proteome</keyword>
<accession>A0ABX1C3A7</accession>
<dbReference type="Pfam" id="PF00392">
    <property type="entry name" value="GntR"/>
    <property type="match status" value="1"/>
</dbReference>
<organism evidence="6 7">
    <name type="scientific">Streptomyces zingiberis</name>
    <dbReference type="NCBI Taxonomy" id="2053010"/>
    <lineage>
        <taxon>Bacteria</taxon>
        <taxon>Bacillati</taxon>
        <taxon>Actinomycetota</taxon>
        <taxon>Actinomycetes</taxon>
        <taxon>Kitasatosporales</taxon>
        <taxon>Streptomycetaceae</taxon>
        <taxon>Streptomyces</taxon>
    </lineage>
</organism>
<evidence type="ECO:0000256" key="2">
    <source>
        <dbReference type="ARBA" id="ARBA00023125"/>
    </source>
</evidence>
<dbReference type="InterPro" id="IPR011711">
    <property type="entry name" value="GntR_C"/>
</dbReference>
<gene>
    <name evidence="6" type="ORF">HCK00_22710</name>
</gene>
<keyword evidence="2" id="KW-0238">DNA-binding</keyword>
<evidence type="ECO:0000259" key="5">
    <source>
        <dbReference type="PROSITE" id="PS50949"/>
    </source>
</evidence>
<dbReference type="Proteomes" id="UP000695264">
    <property type="component" value="Unassembled WGS sequence"/>
</dbReference>
<evidence type="ECO:0000256" key="3">
    <source>
        <dbReference type="ARBA" id="ARBA00023163"/>
    </source>
</evidence>
<dbReference type="PANTHER" id="PTHR43537">
    <property type="entry name" value="TRANSCRIPTIONAL REGULATOR, GNTR FAMILY"/>
    <property type="match status" value="1"/>
</dbReference>
<dbReference type="InterPro" id="IPR000524">
    <property type="entry name" value="Tscrpt_reg_HTH_GntR"/>
</dbReference>
<feature type="region of interest" description="Disordered" evidence="4">
    <location>
        <begin position="241"/>
        <end position="285"/>
    </location>
</feature>
<evidence type="ECO:0000256" key="1">
    <source>
        <dbReference type="ARBA" id="ARBA00023015"/>
    </source>
</evidence>
<comment type="caution">
    <text evidence="6">The sequence shown here is derived from an EMBL/GenBank/DDBJ whole genome shotgun (WGS) entry which is preliminary data.</text>
</comment>
<evidence type="ECO:0000313" key="6">
    <source>
        <dbReference type="EMBL" id="NJQ03266.1"/>
    </source>
</evidence>
<feature type="compositionally biased region" description="Low complexity" evidence="4">
    <location>
        <begin position="252"/>
        <end position="270"/>
    </location>
</feature>
<dbReference type="InterPro" id="IPR036390">
    <property type="entry name" value="WH_DNA-bd_sf"/>
</dbReference>
<dbReference type="SMART" id="SM00895">
    <property type="entry name" value="FCD"/>
    <property type="match status" value="1"/>
</dbReference>
<dbReference type="EMBL" id="JAATEN010000022">
    <property type="protein sequence ID" value="NJQ03266.1"/>
    <property type="molecule type" value="Genomic_DNA"/>
</dbReference>
<protein>
    <submittedName>
        <fullName evidence="6">FadR family transcriptional regulator</fullName>
    </submittedName>
</protein>
<dbReference type="CDD" id="cd07377">
    <property type="entry name" value="WHTH_GntR"/>
    <property type="match status" value="1"/>
</dbReference>
<dbReference type="InterPro" id="IPR008920">
    <property type="entry name" value="TF_FadR/GntR_C"/>
</dbReference>
<dbReference type="Gene3D" id="1.10.10.10">
    <property type="entry name" value="Winged helix-like DNA-binding domain superfamily/Winged helix DNA-binding domain"/>
    <property type="match status" value="1"/>
</dbReference>
<dbReference type="SMART" id="SM00345">
    <property type="entry name" value="HTH_GNTR"/>
    <property type="match status" value="1"/>
</dbReference>
<dbReference type="SUPFAM" id="SSF46785">
    <property type="entry name" value="Winged helix' DNA-binding domain"/>
    <property type="match status" value="1"/>
</dbReference>
<dbReference type="SUPFAM" id="SSF48008">
    <property type="entry name" value="GntR ligand-binding domain-like"/>
    <property type="match status" value="1"/>
</dbReference>
<name>A0ABX1C3A7_9ACTN</name>
<evidence type="ECO:0000313" key="7">
    <source>
        <dbReference type="Proteomes" id="UP000695264"/>
    </source>
</evidence>
<feature type="domain" description="HTH gntR-type" evidence="5">
    <location>
        <begin position="14"/>
        <end position="86"/>
    </location>
</feature>
<evidence type="ECO:0000256" key="4">
    <source>
        <dbReference type="SAM" id="MobiDB-lite"/>
    </source>
</evidence>